<feature type="region of interest" description="Disordered" evidence="8">
    <location>
        <begin position="165"/>
        <end position="208"/>
    </location>
</feature>
<dbReference type="GO" id="GO:0005615">
    <property type="term" value="C:extracellular space"/>
    <property type="evidence" value="ECO:0007669"/>
    <property type="project" value="TreeGrafter"/>
</dbReference>
<dbReference type="STRING" id="1317117.ATO7_02525"/>
<dbReference type="PANTHER" id="PTHR11705:SF143">
    <property type="entry name" value="SLL0236 PROTEIN"/>
    <property type="match status" value="1"/>
</dbReference>
<evidence type="ECO:0000259" key="10">
    <source>
        <dbReference type="PROSITE" id="PS52035"/>
    </source>
</evidence>
<dbReference type="GO" id="GO:0004181">
    <property type="term" value="F:metallocarboxypeptidase activity"/>
    <property type="evidence" value="ECO:0007669"/>
    <property type="project" value="InterPro"/>
</dbReference>
<evidence type="ECO:0000256" key="4">
    <source>
        <dbReference type="ARBA" id="ARBA00022801"/>
    </source>
</evidence>
<feature type="compositionally biased region" description="Polar residues" evidence="8">
    <location>
        <begin position="198"/>
        <end position="208"/>
    </location>
</feature>
<organism evidence="11 12">
    <name type="scientific">Oceanococcus atlanticus</name>
    <dbReference type="NCBI Taxonomy" id="1317117"/>
    <lineage>
        <taxon>Bacteria</taxon>
        <taxon>Pseudomonadati</taxon>
        <taxon>Pseudomonadota</taxon>
        <taxon>Gammaproteobacteria</taxon>
        <taxon>Chromatiales</taxon>
        <taxon>Oceanococcaceae</taxon>
        <taxon>Oceanococcus</taxon>
    </lineage>
</organism>
<proteinExistence type="inferred from homology"/>
<evidence type="ECO:0000256" key="8">
    <source>
        <dbReference type="SAM" id="MobiDB-lite"/>
    </source>
</evidence>
<protein>
    <submittedName>
        <fullName evidence="11">Peptidase M14 carboxypeptidase A</fullName>
    </submittedName>
</protein>
<keyword evidence="6" id="KW-0482">Metalloprotease</keyword>
<evidence type="ECO:0000256" key="1">
    <source>
        <dbReference type="ARBA" id="ARBA00001947"/>
    </source>
</evidence>
<dbReference type="RefSeq" id="WP_083559338.1">
    <property type="nucleotide sequence ID" value="NZ_AQQV01000001.1"/>
</dbReference>
<keyword evidence="3" id="KW-0645">Protease</keyword>
<comment type="cofactor">
    <cofactor evidence="1">
        <name>Zn(2+)</name>
        <dbReference type="ChEBI" id="CHEBI:29105"/>
    </cofactor>
</comment>
<evidence type="ECO:0000313" key="11">
    <source>
        <dbReference type="EMBL" id="ORE88714.1"/>
    </source>
</evidence>
<name>A0A1Y1SGB6_9GAMM</name>
<keyword evidence="5" id="KW-0862">Zinc</keyword>
<evidence type="ECO:0000256" key="5">
    <source>
        <dbReference type="ARBA" id="ARBA00022833"/>
    </source>
</evidence>
<sequence>MATLTRITGMLMLCAALPASAVVAEYVEQAPAGAADNVIELGLAVPEPVTSSVPVAGFRSYASLMAGLDLLALEHAYVHRYRLGQSLEGEAIYAWQFGGNTNAPVMLQSGGIHAREWASPEAVSGILENLVAAAEDGGVVSWLRDNANILLVPVLNPDGFLTTQRAPRTTRIDEDPQNSPSDPLYPRDGRMRRKNLRNSDGQLQSADDTLQGVDLNRNLGPYWNSGRGSSRTPSSIVYNGASLESEPETQALLAAGALLGADTLRLYIDTHSFGRVFFYNNTGNSRLFQISQDLVNLIRQVPARAYAEDAVSPGLGIGASDEYFSYTLNVPAYTLELEPGTSQLAEYGGKPGVSHSGFILPESEITRVREEVYQMALLAYYHQMGPAIVREVRLTQTGGEMIYRHSWQDQNTTTRTLQAAPNTALQGGQHYTLNLIFNKPMRWVDAQGQAVNYPAQNVSLHPNLSLFSSRSEELPAGQWSKTRYAADTYSVDFTLPTDMSSPVNLHIAVRDMAGRALDSDPASVTRWQGGHWLGFENENGQSGDVGGEDHNTLLQIAGAPSATPAPASTGGSGAPSLLFLITLSAFARRARHGIA</sequence>
<evidence type="ECO:0000256" key="2">
    <source>
        <dbReference type="ARBA" id="ARBA00005988"/>
    </source>
</evidence>
<feature type="domain" description="Peptidase M14" evidence="10">
    <location>
        <begin position="57"/>
        <end position="383"/>
    </location>
</feature>
<dbReference type="Gene3D" id="3.40.630.10">
    <property type="entry name" value="Zn peptidases"/>
    <property type="match status" value="1"/>
</dbReference>
<dbReference type="PROSITE" id="PS52035">
    <property type="entry name" value="PEPTIDASE_M14"/>
    <property type="match status" value="1"/>
</dbReference>
<dbReference type="SUPFAM" id="SSF53187">
    <property type="entry name" value="Zn-dependent exopeptidases"/>
    <property type="match status" value="1"/>
</dbReference>
<keyword evidence="12" id="KW-1185">Reference proteome</keyword>
<evidence type="ECO:0000256" key="6">
    <source>
        <dbReference type="ARBA" id="ARBA00023049"/>
    </source>
</evidence>
<keyword evidence="4" id="KW-0378">Hydrolase</keyword>
<dbReference type="EMBL" id="AQQV01000001">
    <property type="protein sequence ID" value="ORE88714.1"/>
    <property type="molecule type" value="Genomic_DNA"/>
</dbReference>
<dbReference type="OrthoDB" id="5749027at2"/>
<evidence type="ECO:0000256" key="9">
    <source>
        <dbReference type="SAM" id="SignalP"/>
    </source>
</evidence>
<feature type="active site" description="Proton donor/acceptor" evidence="7">
    <location>
        <position position="336"/>
    </location>
</feature>
<feature type="signal peptide" evidence="9">
    <location>
        <begin position="1"/>
        <end position="21"/>
    </location>
</feature>
<keyword evidence="9" id="KW-0732">Signal</keyword>
<dbReference type="AlphaFoldDB" id="A0A1Y1SGB6"/>
<evidence type="ECO:0000313" key="12">
    <source>
        <dbReference type="Proteomes" id="UP000192342"/>
    </source>
</evidence>
<keyword evidence="11" id="KW-0121">Carboxypeptidase</keyword>
<comment type="similarity">
    <text evidence="2 7">Belongs to the peptidase M14 family.</text>
</comment>
<accession>A0A1Y1SGB6</accession>
<reference evidence="11 12" key="1">
    <citation type="submission" date="2013-04" db="EMBL/GenBank/DDBJ databases">
        <title>Oceanococcus atlanticus 22II-S10r2 Genome Sequencing.</title>
        <authorList>
            <person name="Lai Q."/>
            <person name="Li G."/>
            <person name="Shao Z."/>
        </authorList>
    </citation>
    <scope>NUCLEOTIDE SEQUENCE [LARGE SCALE GENOMIC DNA]</scope>
    <source>
        <strain evidence="11 12">22II-S10r2</strain>
    </source>
</reference>
<dbReference type="Proteomes" id="UP000192342">
    <property type="component" value="Unassembled WGS sequence"/>
</dbReference>
<dbReference type="Pfam" id="PF00246">
    <property type="entry name" value="Peptidase_M14"/>
    <property type="match status" value="1"/>
</dbReference>
<dbReference type="PANTHER" id="PTHR11705">
    <property type="entry name" value="PROTEASE FAMILY M14 CARBOXYPEPTIDASE A,B"/>
    <property type="match status" value="1"/>
</dbReference>
<dbReference type="GO" id="GO:0006508">
    <property type="term" value="P:proteolysis"/>
    <property type="evidence" value="ECO:0007669"/>
    <property type="project" value="UniProtKB-KW"/>
</dbReference>
<dbReference type="GO" id="GO:0008270">
    <property type="term" value="F:zinc ion binding"/>
    <property type="evidence" value="ECO:0007669"/>
    <property type="project" value="InterPro"/>
</dbReference>
<dbReference type="InterPro" id="IPR000834">
    <property type="entry name" value="Peptidase_M14"/>
</dbReference>
<evidence type="ECO:0000256" key="3">
    <source>
        <dbReference type="ARBA" id="ARBA00022670"/>
    </source>
</evidence>
<gene>
    <name evidence="11" type="ORF">ATO7_02525</name>
</gene>
<dbReference type="SMART" id="SM00631">
    <property type="entry name" value="Zn_pept"/>
    <property type="match status" value="1"/>
</dbReference>
<evidence type="ECO:0000256" key="7">
    <source>
        <dbReference type="PROSITE-ProRule" id="PRU01379"/>
    </source>
</evidence>
<feature type="chain" id="PRO_5012395172" evidence="9">
    <location>
        <begin position="22"/>
        <end position="595"/>
    </location>
</feature>
<comment type="caution">
    <text evidence="11">The sequence shown here is derived from an EMBL/GenBank/DDBJ whole genome shotgun (WGS) entry which is preliminary data.</text>
</comment>